<comment type="caution">
    <text evidence="1">The sequence shown here is derived from an EMBL/GenBank/DDBJ whole genome shotgun (WGS) entry which is preliminary data.</text>
</comment>
<sequence length="32" mass="3175">MPVDGQLGAVAETKSPNIPAGSIPPLIGAFLL</sequence>
<gene>
    <name evidence="1" type="ORF">LTSEINV_0300</name>
</gene>
<dbReference type="EMBL" id="AFCO01000112">
    <property type="protein sequence ID" value="EHC63046.1"/>
    <property type="molecule type" value="Genomic_DNA"/>
</dbReference>
<organism evidence="1 2">
    <name type="scientific">Salmonella enterica subsp. enterica serovar Inverness str. R8-3668</name>
    <dbReference type="NCBI Taxonomy" id="913075"/>
    <lineage>
        <taxon>Bacteria</taxon>
        <taxon>Pseudomonadati</taxon>
        <taxon>Pseudomonadota</taxon>
        <taxon>Gammaproteobacteria</taxon>
        <taxon>Enterobacterales</taxon>
        <taxon>Enterobacteriaceae</taxon>
        <taxon>Salmonella</taxon>
    </lineage>
</organism>
<name>G5N7P1_SALET</name>
<dbReference type="AlphaFoldDB" id="G5N7P1"/>
<proteinExistence type="predicted"/>
<reference evidence="1 2" key="1">
    <citation type="journal article" date="2011" name="BMC Genomics">
        <title>Genome sequencing reveals diversification of virulence factor content and possible host adaptation in distinct subpopulations of Salmonella enterica.</title>
        <authorList>
            <person name="den Bakker H.C."/>
            <person name="Moreno Switt A.I."/>
            <person name="Govoni G."/>
            <person name="Cummings C.A."/>
            <person name="Ranieri M.L."/>
            <person name="Degoricija L."/>
            <person name="Hoelzer K."/>
            <person name="Rodriguez-Rivera L.D."/>
            <person name="Brown S."/>
            <person name="Bolchacova E."/>
            <person name="Furtado M.R."/>
            <person name="Wiedmann M."/>
        </authorList>
    </citation>
    <scope>NUCLEOTIDE SEQUENCE [LARGE SCALE GENOMIC DNA]</scope>
    <source>
        <strain evidence="1 2">R8-3668</strain>
    </source>
</reference>
<evidence type="ECO:0000313" key="1">
    <source>
        <dbReference type="EMBL" id="EHC63046.1"/>
    </source>
</evidence>
<accession>G5N7P1</accession>
<evidence type="ECO:0000313" key="2">
    <source>
        <dbReference type="Proteomes" id="UP000003532"/>
    </source>
</evidence>
<protein>
    <submittedName>
        <fullName evidence="1">Uncharacterized protein</fullName>
    </submittedName>
</protein>
<dbReference type="Proteomes" id="UP000003532">
    <property type="component" value="Unassembled WGS sequence"/>
</dbReference>
<feature type="non-terminal residue" evidence="1">
    <location>
        <position position="32"/>
    </location>
</feature>